<gene>
    <name evidence="1" type="ORF">HMPREF1541_03014</name>
</gene>
<reference evidence="1 2" key="1">
    <citation type="submission" date="2013-03" db="EMBL/GenBank/DDBJ databases">
        <title>The Genome Sequence of Phialophora europaea CBS 101466.</title>
        <authorList>
            <consortium name="The Broad Institute Genomics Platform"/>
            <person name="Cuomo C."/>
            <person name="de Hoog S."/>
            <person name="Gorbushina A."/>
            <person name="Walker B."/>
            <person name="Young S.K."/>
            <person name="Zeng Q."/>
            <person name="Gargeya S."/>
            <person name="Fitzgerald M."/>
            <person name="Haas B."/>
            <person name="Abouelleil A."/>
            <person name="Allen A.W."/>
            <person name="Alvarado L."/>
            <person name="Arachchi H.M."/>
            <person name="Berlin A.M."/>
            <person name="Chapman S.B."/>
            <person name="Gainer-Dewar J."/>
            <person name="Goldberg J."/>
            <person name="Griggs A."/>
            <person name="Gujja S."/>
            <person name="Hansen M."/>
            <person name="Howarth C."/>
            <person name="Imamovic A."/>
            <person name="Ireland A."/>
            <person name="Larimer J."/>
            <person name="McCowan C."/>
            <person name="Murphy C."/>
            <person name="Pearson M."/>
            <person name="Poon T.W."/>
            <person name="Priest M."/>
            <person name="Roberts A."/>
            <person name="Saif S."/>
            <person name="Shea T."/>
            <person name="Sisk P."/>
            <person name="Sykes S."/>
            <person name="Wortman J."/>
            <person name="Nusbaum C."/>
            <person name="Birren B."/>
        </authorList>
    </citation>
    <scope>NUCLEOTIDE SEQUENCE [LARGE SCALE GENOMIC DNA]</scope>
    <source>
        <strain evidence="1 2">CBS 101466</strain>
    </source>
</reference>
<organism evidence="1 2">
    <name type="scientific">Cyphellophora europaea (strain CBS 101466)</name>
    <name type="common">Phialophora europaea</name>
    <dbReference type="NCBI Taxonomy" id="1220924"/>
    <lineage>
        <taxon>Eukaryota</taxon>
        <taxon>Fungi</taxon>
        <taxon>Dikarya</taxon>
        <taxon>Ascomycota</taxon>
        <taxon>Pezizomycotina</taxon>
        <taxon>Eurotiomycetes</taxon>
        <taxon>Chaetothyriomycetidae</taxon>
        <taxon>Chaetothyriales</taxon>
        <taxon>Cyphellophoraceae</taxon>
        <taxon>Cyphellophora</taxon>
    </lineage>
</organism>
<dbReference type="AlphaFoldDB" id="W2RZH2"/>
<proteinExistence type="predicted"/>
<dbReference type="Proteomes" id="UP000030752">
    <property type="component" value="Unassembled WGS sequence"/>
</dbReference>
<dbReference type="RefSeq" id="XP_008715588.1">
    <property type="nucleotide sequence ID" value="XM_008717366.1"/>
</dbReference>
<sequence length="146" mass="16584">MTDVAIWQMRDVFEEDWMETKLQAESYIKYSLEALQKMVGTSFDQACFKLRSGLVGAASRWILINGSNLFTEMVQTPKQIKTDTLEASLLRVGPLFDGPIYGKQRWSFWREGFEKAAGGAGVGEECATLAKKAVDMMLAFERNMWH</sequence>
<evidence type="ECO:0000313" key="2">
    <source>
        <dbReference type="Proteomes" id="UP000030752"/>
    </source>
</evidence>
<dbReference type="STRING" id="1220924.W2RZH2"/>
<dbReference type="OrthoDB" id="3350591at2759"/>
<protein>
    <submittedName>
        <fullName evidence="1">Uncharacterized protein</fullName>
    </submittedName>
</protein>
<dbReference type="GeneID" id="19970353"/>
<dbReference type="InParanoid" id="W2RZH2"/>
<dbReference type="HOGENOM" id="CLU_1777353_0_0_1"/>
<name>W2RZH2_CYPE1</name>
<dbReference type="InterPro" id="IPR022085">
    <property type="entry name" value="OpdG"/>
</dbReference>
<evidence type="ECO:0000313" key="1">
    <source>
        <dbReference type="EMBL" id="ETN41079.1"/>
    </source>
</evidence>
<accession>W2RZH2</accession>
<dbReference type="EMBL" id="KB822719">
    <property type="protein sequence ID" value="ETN41079.1"/>
    <property type="molecule type" value="Genomic_DNA"/>
</dbReference>
<keyword evidence="2" id="KW-1185">Reference proteome</keyword>
<dbReference type="Pfam" id="PF12311">
    <property type="entry name" value="DUF3632"/>
    <property type="match status" value="1"/>
</dbReference>
<dbReference type="VEuPathDB" id="FungiDB:HMPREF1541_03014"/>